<evidence type="ECO:0000313" key="1">
    <source>
        <dbReference type="EMBL" id="GAH25966.1"/>
    </source>
</evidence>
<sequence length="65" mass="7527">FGSVRHEVPAGTFAVNIYWEVIADSVTAFKLRIDDAAFYDASIPFKPEEYDYWNILGYNYLFPNV</sequence>
<protein>
    <submittedName>
        <fullName evidence="1">Uncharacterized protein</fullName>
    </submittedName>
</protein>
<organism evidence="1">
    <name type="scientific">marine sediment metagenome</name>
    <dbReference type="NCBI Taxonomy" id="412755"/>
    <lineage>
        <taxon>unclassified sequences</taxon>
        <taxon>metagenomes</taxon>
        <taxon>ecological metagenomes</taxon>
    </lineage>
</organism>
<dbReference type="EMBL" id="BART01041448">
    <property type="protein sequence ID" value="GAH25966.1"/>
    <property type="molecule type" value="Genomic_DNA"/>
</dbReference>
<proteinExistence type="predicted"/>
<name>X1DY98_9ZZZZ</name>
<reference evidence="1" key="1">
    <citation type="journal article" date="2014" name="Front. Microbiol.">
        <title>High frequency of phylogenetically diverse reductive dehalogenase-homologous genes in deep subseafloor sedimentary metagenomes.</title>
        <authorList>
            <person name="Kawai M."/>
            <person name="Futagami T."/>
            <person name="Toyoda A."/>
            <person name="Takaki Y."/>
            <person name="Nishi S."/>
            <person name="Hori S."/>
            <person name="Arai W."/>
            <person name="Tsubouchi T."/>
            <person name="Morono Y."/>
            <person name="Uchiyama I."/>
            <person name="Ito T."/>
            <person name="Fujiyama A."/>
            <person name="Inagaki F."/>
            <person name="Takami H."/>
        </authorList>
    </citation>
    <scope>NUCLEOTIDE SEQUENCE</scope>
    <source>
        <strain evidence="1">Expedition CK06-06</strain>
    </source>
</reference>
<gene>
    <name evidence="1" type="ORF">S01H4_66689</name>
</gene>
<feature type="non-terminal residue" evidence="1">
    <location>
        <position position="1"/>
    </location>
</feature>
<accession>X1DY98</accession>
<feature type="non-terminal residue" evidence="1">
    <location>
        <position position="65"/>
    </location>
</feature>
<dbReference type="AlphaFoldDB" id="X1DY98"/>
<comment type="caution">
    <text evidence="1">The sequence shown here is derived from an EMBL/GenBank/DDBJ whole genome shotgun (WGS) entry which is preliminary data.</text>
</comment>